<keyword evidence="5 8" id="KW-0812">Transmembrane</keyword>
<dbReference type="PANTHER" id="PTHR21461:SF87">
    <property type="entry name" value="GH12965P"/>
    <property type="match status" value="1"/>
</dbReference>
<dbReference type="Proteomes" id="UP000694845">
    <property type="component" value="Unplaced"/>
</dbReference>
<keyword evidence="6 8" id="KW-1133">Transmembrane helix</keyword>
<dbReference type="GeneID" id="110983478"/>
<evidence type="ECO:0000256" key="8">
    <source>
        <dbReference type="RuleBase" id="RU366017"/>
    </source>
</evidence>
<proteinExistence type="inferred from homology"/>
<evidence type="ECO:0000313" key="9">
    <source>
        <dbReference type="Proteomes" id="UP000694845"/>
    </source>
</evidence>
<dbReference type="GO" id="GO:0016020">
    <property type="term" value="C:membrane"/>
    <property type="evidence" value="ECO:0007669"/>
    <property type="project" value="UniProtKB-SubCell"/>
</dbReference>
<dbReference type="GO" id="GO:0005737">
    <property type="term" value="C:cytoplasm"/>
    <property type="evidence" value="ECO:0007669"/>
    <property type="project" value="TreeGrafter"/>
</dbReference>
<keyword evidence="7 8" id="KW-0472">Membrane</keyword>
<evidence type="ECO:0000256" key="2">
    <source>
        <dbReference type="ARBA" id="ARBA00007647"/>
    </source>
</evidence>
<keyword evidence="3 8" id="KW-0328">Glycosyltransferase</keyword>
<dbReference type="EC" id="2.4.1.-" evidence="8"/>
<feature type="transmembrane region" description="Helical" evidence="8">
    <location>
        <begin position="30"/>
        <end position="50"/>
    </location>
</feature>
<evidence type="ECO:0000256" key="3">
    <source>
        <dbReference type="ARBA" id="ARBA00022676"/>
    </source>
</evidence>
<dbReference type="AlphaFoldDB" id="A0A8B7Z103"/>
<reference evidence="10 11" key="1">
    <citation type="submission" date="2025-04" db="UniProtKB">
        <authorList>
            <consortium name="RefSeq"/>
        </authorList>
    </citation>
    <scope>IDENTIFICATION</scope>
</reference>
<gene>
    <name evidence="10 11" type="primary">LOC110983478</name>
</gene>
<dbReference type="Pfam" id="PF01697">
    <property type="entry name" value="Glyco_transf_92"/>
    <property type="match status" value="1"/>
</dbReference>
<dbReference type="RefSeq" id="XP_022098455.1">
    <property type="nucleotide sequence ID" value="XM_022242763.1"/>
</dbReference>
<evidence type="ECO:0000256" key="4">
    <source>
        <dbReference type="ARBA" id="ARBA00022679"/>
    </source>
</evidence>
<evidence type="ECO:0000256" key="7">
    <source>
        <dbReference type="ARBA" id="ARBA00023136"/>
    </source>
</evidence>
<dbReference type="OMA" id="FTHKLER"/>
<dbReference type="OrthoDB" id="2526284at2759"/>
<accession>A0A8B7Z103</accession>
<keyword evidence="4 8" id="KW-0808">Transferase</keyword>
<evidence type="ECO:0000313" key="10">
    <source>
        <dbReference type="RefSeq" id="XP_022098454.1"/>
    </source>
</evidence>
<protein>
    <recommendedName>
        <fullName evidence="8">Glycosyltransferase family 92 protein</fullName>
        <ecNumber evidence="8">2.4.1.-</ecNumber>
    </recommendedName>
</protein>
<evidence type="ECO:0000256" key="6">
    <source>
        <dbReference type="ARBA" id="ARBA00022989"/>
    </source>
</evidence>
<name>A0A8B7Z103_ACAPL</name>
<comment type="similarity">
    <text evidence="2 8">Belongs to the glycosyltransferase 92 family.</text>
</comment>
<dbReference type="KEGG" id="aplc:110983478"/>
<sequence length="490" mass="58020">MTFSHQIKHTEILNSVTMRRLRYYVMTQPWWGWIAFFAVIILWLLSSTILQPSFTAKKQREHRAKRLAAAFAEWRKYTTMLDIKRNASAYSRSLPADESCFFTHKLERSDMPTIHSAFVAQESSSVVLVGVRFLREKWNEARFTCEFPNGEMTSIDPVVDDYRSFGYLSQYVFVMTCLLPKAYRGKRNFTMSLYKETWRRKWYRYAYTNFTVCRGVGTHSGAKKQFLSVCTMVKDMDDFLPDWLDFHRFVGVEHAYIYDNAPEDLSLLRETVREHVESGFVTVIPWSHRPSHEKSYLEVQIAHENDCLWRHRYDTHWMIKIDVDEYIQPMNPSMPKITDYLRDPHLDQFGAVRLQNWFFGRRNLTETVPGSIIERNRWRPEDPTLPNTGRDKNILRPINVHYFKIHAIKLGGEAKSIDPRTELRLVHYRGDNPRIRHFDLPDFSVLDESMVQIWRKVKQSKQRGLMKDFDSSSVESKDNEIIKLLGKNNN</sequence>
<evidence type="ECO:0000313" key="11">
    <source>
        <dbReference type="RefSeq" id="XP_022098455.1"/>
    </source>
</evidence>
<comment type="subcellular location">
    <subcellularLocation>
        <location evidence="1">Membrane</location>
        <topology evidence="1">Single-pass membrane protein</topology>
    </subcellularLocation>
</comment>
<keyword evidence="9" id="KW-1185">Reference proteome</keyword>
<dbReference type="PANTHER" id="PTHR21461">
    <property type="entry name" value="GLYCOSYLTRANSFERASE FAMILY 92 PROTEIN"/>
    <property type="match status" value="1"/>
</dbReference>
<dbReference type="InterPro" id="IPR008166">
    <property type="entry name" value="Glyco_transf_92"/>
</dbReference>
<evidence type="ECO:0000256" key="1">
    <source>
        <dbReference type="ARBA" id="ARBA00004167"/>
    </source>
</evidence>
<evidence type="ECO:0000256" key="5">
    <source>
        <dbReference type="ARBA" id="ARBA00022692"/>
    </source>
</evidence>
<dbReference type="GO" id="GO:0016757">
    <property type="term" value="F:glycosyltransferase activity"/>
    <property type="evidence" value="ECO:0007669"/>
    <property type="project" value="UniProtKB-UniRule"/>
</dbReference>
<dbReference type="RefSeq" id="XP_022098454.1">
    <property type="nucleotide sequence ID" value="XM_022242762.1"/>
</dbReference>
<organism evidence="9 11">
    <name type="scientific">Acanthaster planci</name>
    <name type="common">Crown-of-thorns starfish</name>
    <dbReference type="NCBI Taxonomy" id="133434"/>
    <lineage>
        <taxon>Eukaryota</taxon>
        <taxon>Metazoa</taxon>
        <taxon>Echinodermata</taxon>
        <taxon>Eleutherozoa</taxon>
        <taxon>Asterozoa</taxon>
        <taxon>Asteroidea</taxon>
        <taxon>Valvatacea</taxon>
        <taxon>Valvatida</taxon>
        <taxon>Acanthasteridae</taxon>
        <taxon>Acanthaster</taxon>
    </lineage>
</organism>